<evidence type="ECO:0000256" key="3">
    <source>
        <dbReference type="PIRSR" id="PIRSR005384-1"/>
    </source>
</evidence>
<dbReference type="GO" id="GO:0004751">
    <property type="term" value="F:ribose-5-phosphate isomerase activity"/>
    <property type="evidence" value="ECO:0007669"/>
    <property type="project" value="UniProtKB-EC"/>
</dbReference>
<feature type="binding site" evidence="4">
    <location>
        <begin position="8"/>
        <end position="9"/>
    </location>
    <ligand>
        <name>D-ribulose 5-phosphate</name>
        <dbReference type="ChEBI" id="CHEBI:58121"/>
    </ligand>
</feature>
<accession>D2MM88</accession>
<dbReference type="eggNOG" id="COG0698">
    <property type="taxonomic scope" value="Bacteria"/>
</dbReference>
<feature type="binding site" evidence="4">
    <location>
        <position position="109"/>
    </location>
    <ligand>
        <name>D-ribulose 5-phosphate</name>
        <dbReference type="ChEBI" id="CHEBI:58121"/>
    </ligand>
</feature>
<dbReference type="InterPro" id="IPR003500">
    <property type="entry name" value="RpiB_LacA_LacB"/>
</dbReference>
<comment type="similarity">
    <text evidence="1">Belongs to the LacAB/RpiB family.</text>
</comment>
<dbReference type="NCBIfam" id="TIGR01120">
    <property type="entry name" value="rpiB"/>
    <property type="match status" value="1"/>
</dbReference>
<dbReference type="SUPFAM" id="SSF89623">
    <property type="entry name" value="Ribose/Galactose isomerase RpiB/AlsB"/>
    <property type="match status" value="1"/>
</dbReference>
<dbReference type="EMBL" id="ADFR01000002">
    <property type="protein sequence ID" value="EFC06164.1"/>
    <property type="molecule type" value="Genomic_DNA"/>
</dbReference>
<proteinExistence type="inferred from homology"/>
<feature type="binding site" evidence="4">
    <location>
        <position position="132"/>
    </location>
    <ligand>
        <name>D-ribulose 5-phosphate</name>
        <dbReference type="ChEBI" id="CHEBI:58121"/>
    </ligand>
</feature>
<dbReference type="Pfam" id="PF02502">
    <property type="entry name" value="LacAB_rpiB"/>
    <property type="match status" value="1"/>
</dbReference>
<evidence type="ECO:0000313" key="6">
    <source>
        <dbReference type="Proteomes" id="UP000005017"/>
    </source>
</evidence>
<comment type="caution">
    <text evidence="5">The sequence shown here is derived from an EMBL/GenBank/DDBJ whole genome shotgun (WGS) entry which is preliminary data.</text>
</comment>
<feature type="binding site" evidence="4">
    <location>
        <position position="99"/>
    </location>
    <ligand>
        <name>D-ribulose 5-phosphate</name>
        <dbReference type="ChEBI" id="CHEBI:58121"/>
    </ligand>
</feature>
<gene>
    <name evidence="5" type="primary">rpiB</name>
    <name evidence="5" type="ORF">HMPREF9013_0865</name>
</gene>
<dbReference type="OrthoDB" id="1778624at2"/>
<dbReference type="NCBIfam" id="NF004051">
    <property type="entry name" value="PRK05571.1"/>
    <property type="match status" value="1"/>
</dbReference>
<evidence type="ECO:0000313" key="5">
    <source>
        <dbReference type="EMBL" id="EFC06164.1"/>
    </source>
</evidence>
<dbReference type="PANTHER" id="PTHR30345:SF0">
    <property type="entry name" value="DNA DAMAGE-REPAIR_TOLERATION PROTEIN DRT102"/>
    <property type="match status" value="1"/>
</dbReference>
<feature type="binding site" evidence="4">
    <location>
        <position position="136"/>
    </location>
    <ligand>
        <name>D-ribulose 5-phosphate</name>
        <dbReference type="ChEBI" id="CHEBI:58121"/>
    </ligand>
</feature>
<sequence length="144" mass="15623">MKVGIAGDHSAVELKQELMNHLIQKGYEVINYGTDSTESVDYPAYGETLSREIMSGKVERGIAICGTGIGIGIACNKVPGIRCCTCSEPYSAMLARKHNDAQVISIGARVVGSELAKMIVDIFLETEFEGGRHQRRVNLLNHIG</sequence>
<feature type="active site" description="Proton acceptor" evidence="3">
    <location>
        <position position="65"/>
    </location>
</feature>
<evidence type="ECO:0000256" key="4">
    <source>
        <dbReference type="PIRSR" id="PIRSR005384-2"/>
    </source>
</evidence>
<evidence type="ECO:0000256" key="1">
    <source>
        <dbReference type="ARBA" id="ARBA00008754"/>
    </source>
</evidence>
<dbReference type="Gene3D" id="3.40.1400.10">
    <property type="entry name" value="Sugar-phosphate isomerase, RpiB/LacA/LacB"/>
    <property type="match status" value="1"/>
</dbReference>
<dbReference type="EC" id="5.3.1.6" evidence="5"/>
<dbReference type="InterPro" id="IPR036569">
    <property type="entry name" value="RpiB_LacA_LacB_sf"/>
</dbReference>
<dbReference type="RefSeq" id="WP_006626509.1">
    <property type="nucleotide sequence ID" value="NZ_ADFR01000002.1"/>
</dbReference>
<reference evidence="6" key="1">
    <citation type="submission" date="2009-12" db="EMBL/GenBank/DDBJ databases">
        <title>Sequence of Clostridiales genomosp. BVAB3 str. UPII9-5.</title>
        <authorList>
            <person name="Madupu R."/>
            <person name="Durkin A.S."/>
            <person name="Torralba M."/>
            <person name="Methe B."/>
            <person name="Sutton G.G."/>
            <person name="Strausberg R.L."/>
            <person name="Nelson K.E."/>
        </authorList>
    </citation>
    <scope>NUCLEOTIDE SEQUENCE [LARGE SCALE GENOMIC DNA]</scope>
    <source>
        <strain evidence="6">W1219</strain>
    </source>
</reference>
<dbReference type="PIRSF" id="PIRSF005384">
    <property type="entry name" value="RpiB_LacA_B"/>
    <property type="match status" value="1"/>
</dbReference>
<evidence type="ECO:0000256" key="2">
    <source>
        <dbReference type="ARBA" id="ARBA00023235"/>
    </source>
</evidence>
<protein>
    <submittedName>
        <fullName evidence="5">Ribose-5-phosphate isomerase B</fullName>
        <ecNumber evidence="5">5.3.1.6</ecNumber>
    </submittedName>
</protein>
<dbReference type="AlphaFoldDB" id="D2MM88"/>
<organism evidence="5 6">
    <name type="scientific">Bulleidia extructa W1219</name>
    <dbReference type="NCBI Taxonomy" id="679192"/>
    <lineage>
        <taxon>Bacteria</taxon>
        <taxon>Bacillati</taxon>
        <taxon>Bacillota</taxon>
        <taxon>Erysipelotrichia</taxon>
        <taxon>Erysipelotrichales</taxon>
        <taxon>Erysipelotrichaceae</taxon>
        <taxon>Bulleidia</taxon>
    </lineage>
</organism>
<dbReference type="InterPro" id="IPR004785">
    <property type="entry name" value="RpiB"/>
</dbReference>
<dbReference type="GO" id="GO:0005975">
    <property type="term" value="P:carbohydrate metabolic process"/>
    <property type="evidence" value="ECO:0007669"/>
    <property type="project" value="InterPro"/>
</dbReference>
<name>D2MM88_9FIRM</name>
<feature type="active site" description="Proton donor" evidence="3">
    <location>
        <position position="98"/>
    </location>
</feature>
<feature type="binding site" evidence="4">
    <location>
        <begin position="66"/>
        <end position="70"/>
    </location>
    <ligand>
        <name>D-ribulose 5-phosphate</name>
        <dbReference type="ChEBI" id="CHEBI:58121"/>
    </ligand>
</feature>
<keyword evidence="6" id="KW-1185">Reference proteome</keyword>
<dbReference type="Proteomes" id="UP000005017">
    <property type="component" value="Unassembled WGS sequence"/>
</dbReference>
<dbReference type="STRING" id="679192.HMPREF9013_0865"/>
<dbReference type="PANTHER" id="PTHR30345">
    <property type="entry name" value="RIBOSE-5-PHOSPHATE ISOMERASE B"/>
    <property type="match status" value="1"/>
</dbReference>
<keyword evidence="2 5" id="KW-0413">Isomerase</keyword>
<dbReference type="NCBIfam" id="TIGR00689">
    <property type="entry name" value="rpiB_lacA_lacB"/>
    <property type="match status" value="1"/>
</dbReference>